<name>A0ABR4WAW2_9GAMM</name>
<dbReference type="RefSeq" id="WP_052042971.1">
    <property type="nucleotide sequence ID" value="NZ_ARXU01000010.1"/>
</dbReference>
<feature type="transmembrane region" description="Helical" evidence="9">
    <location>
        <begin position="85"/>
        <end position="101"/>
    </location>
</feature>
<comment type="similarity">
    <text evidence="2">Belongs to the cation transport ATPase (P-type) (TC 3.A.3) family. Type IIA subfamily.</text>
</comment>
<feature type="transmembrane region" description="Helical" evidence="9">
    <location>
        <begin position="686"/>
        <end position="707"/>
    </location>
</feature>
<dbReference type="Gene3D" id="2.70.150.10">
    <property type="entry name" value="Calcium-transporting ATPase, cytoplasmic transduction domain A"/>
    <property type="match status" value="1"/>
</dbReference>
<evidence type="ECO:0000256" key="6">
    <source>
        <dbReference type="ARBA" id="ARBA00022967"/>
    </source>
</evidence>
<organism evidence="11 12">
    <name type="scientific">Alcanivorax jadensis T9</name>
    <dbReference type="NCBI Taxonomy" id="1177181"/>
    <lineage>
        <taxon>Bacteria</taxon>
        <taxon>Pseudomonadati</taxon>
        <taxon>Pseudomonadota</taxon>
        <taxon>Gammaproteobacteria</taxon>
        <taxon>Oceanospirillales</taxon>
        <taxon>Alcanivoracaceae</taxon>
        <taxon>Alcanivorax</taxon>
    </lineage>
</organism>
<evidence type="ECO:0000259" key="10">
    <source>
        <dbReference type="SMART" id="SM00831"/>
    </source>
</evidence>
<keyword evidence="8 9" id="KW-0472">Membrane</keyword>
<dbReference type="SFLD" id="SFLDS00003">
    <property type="entry name" value="Haloacid_Dehalogenase"/>
    <property type="match status" value="1"/>
</dbReference>
<dbReference type="PANTHER" id="PTHR43294:SF20">
    <property type="entry name" value="P-TYPE ATPASE"/>
    <property type="match status" value="1"/>
</dbReference>
<reference evidence="11 12" key="1">
    <citation type="submission" date="2012-09" db="EMBL/GenBank/DDBJ databases">
        <title>Genome Sequence of alkane-degrading Bacterium Alcanivorax jadensis T9.</title>
        <authorList>
            <person name="Lai Q."/>
            <person name="Shao Z."/>
        </authorList>
    </citation>
    <scope>NUCLEOTIDE SEQUENCE [LARGE SCALE GENOMIC DNA]</scope>
    <source>
        <strain evidence="11 12">T9</strain>
    </source>
</reference>
<feature type="transmembrane region" description="Helical" evidence="9">
    <location>
        <begin position="713"/>
        <end position="733"/>
    </location>
</feature>
<dbReference type="InterPro" id="IPR023298">
    <property type="entry name" value="ATPase_P-typ_TM_dom_sf"/>
</dbReference>
<dbReference type="PROSITE" id="PS00154">
    <property type="entry name" value="ATPASE_E1_E2"/>
    <property type="match status" value="1"/>
</dbReference>
<evidence type="ECO:0000256" key="3">
    <source>
        <dbReference type="ARBA" id="ARBA00022692"/>
    </source>
</evidence>
<dbReference type="PANTHER" id="PTHR43294">
    <property type="entry name" value="SODIUM/POTASSIUM-TRANSPORTING ATPASE SUBUNIT ALPHA"/>
    <property type="match status" value="1"/>
</dbReference>
<dbReference type="SFLD" id="SFLDF00027">
    <property type="entry name" value="p-type_atpase"/>
    <property type="match status" value="1"/>
</dbReference>
<dbReference type="InterPro" id="IPR059000">
    <property type="entry name" value="ATPase_P-type_domA"/>
</dbReference>
<gene>
    <name evidence="11" type="ORF">T9A_02499</name>
</gene>
<dbReference type="InterPro" id="IPR050510">
    <property type="entry name" value="Cation_transp_ATPase_P-type"/>
</dbReference>
<dbReference type="InterPro" id="IPR018303">
    <property type="entry name" value="ATPase_P-typ_P_site"/>
</dbReference>
<dbReference type="SMART" id="SM00831">
    <property type="entry name" value="Cation_ATPase_N"/>
    <property type="match status" value="1"/>
</dbReference>
<evidence type="ECO:0000256" key="5">
    <source>
        <dbReference type="ARBA" id="ARBA00022840"/>
    </source>
</evidence>
<dbReference type="Proteomes" id="UP000029443">
    <property type="component" value="Unassembled WGS sequence"/>
</dbReference>
<dbReference type="SUPFAM" id="SSF81660">
    <property type="entry name" value="Metal cation-transporting ATPase, ATP-binding domain N"/>
    <property type="match status" value="1"/>
</dbReference>
<dbReference type="PRINTS" id="PR00120">
    <property type="entry name" value="HATPASE"/>
</dbReference>
<dbReference type="Gene3D" id="3.40.1110.10">
    <property type="entry name" value="Calcium-transporting ATPase, cytoplasmic domain N"/>
    <property type="match status" value="1"/>
</dbReference>
<dbReference type="Pfam" id="PF00690">
    <property type="entry name" value="Cation_ATPase_N"/>
    <property type="match status" value="1"/>
</dbReference>
<feature type="transmembrane region" description="Helical" evidence="9">
    <location>
        <begin position="754"/>
        <end position="776"/>
    </location>
</feature>
<dbReference type="Pfam" id="PF00689">
    <property type="entry name" value="Cation_ATPase_C"/>
    <property type="match status" value="1"/>
</dbReference>
<comment type="subcellular location">
    <subcellularLocation>
        <location evidence="1">Membrane</location>
        <topology evidence="1">Multi-pass membrane protein</topology>
    </subcellularLocation>
</comment>
<dbReference type="EMBL" id="ARXU01000010">
    <property type="protein sequence ID" value="KGD60543.1"/>
    <property type="molecule type" value="Genomic_DNA"/>
</dbReference>
<evidence type="ECO:0000256" key="4">
    <source>
        <dbReference type="ARBA" id="ARBA00022741"/>
    </source>
</evidence>
<keyword evidence="6" id="KW-1278">Translocase</keyword>
<dbReference type="NCBIfam" id="TIGR01494">
    <property type="entry name" value="ATPase_P-type"/>
    <property type="match status" value="3"/>
</dbReference>
<dbReference type="InterPro" id="IPR023214">
    <property type="entry name" value="HAD_sf"/>
</dbReference>
<evidence type="ECO:0000256" key="1">
    <source>
        <dbReference type="ARBA" id="ARBA00004141"/>
    </source>
</evidence>
<feature type="transmembrane region" description="Helical" evidence="9">
    <location>
        <begin position="61"/>
        <end position="79"/>
    </location>
</feature>
<dbReference type="Pfam" id="PF00122">
    <property type="entry name" value="E1-E2_ATPase"/>
    <property type="match status" value="1"/>
</dbReference>
<dbReference type="SUPFAM" id="SSF81665">
    <property type="entry name" value="Calcium ATPase, transmembrane domain M"/>
    <property type="match status" value="1"/>
</dbReference>
<dbReference type="InterPro" id="IPR044492">
    <property type="entry name" value="P_typ_ATPase_HD_dom"/>
</dbReference>
<keyword evidence="5" id="KW-0067">ATP-binding</keyword>
<keyword evidence="7 9" id="KW-1133">Transmembrane helix</keyword>
<feature type="transmembrane region" description="Helical" evidence="9">
    <location>
        <begin position="788"/>
        <end position="807"/>
    </location>
</feature>
<evidence type="ECO:0000256" key="9">
    <source>
        <dbReference type="SAM" id="Phobius"/>
    </source>
</evidence>
<feature type="transmembrane region" description="Helical" evidence="9">
    <location>
        <begin position="828"/>
        <end position="848"/>
    </location>
</feature>
<dbReference type="InterPro" id="IPR036412">
    <property type="entry name" value="HAD-like_sf"/>
</dbReference>
<evidence type="ECO:0000256" key="7">
    <source>
        <dbReference type="ARBA" id="ARBA00022989"/>
    </source>
</evidence>
<feature type="transmembrane region" description="Helical" evidence="9">
    <location>
        <begin position="249"/>
        <end position="272"/>
    </location>
</feature>
<evidence type="ECO:0000313" key="11">
    <source>
        <dbReference type="EMBL" id="KGD60543.1"/>
    </source>
</evidence>
<keyword evidence="12" id="KW-1185">Reference proteome</keyword>
<protein>
    <submittedName>
        <fullName evidence="11">Cation-transporting P-type ATPase</fullName>
    </submittedName>
</protein>
<dbReference type="InterPro" id="IPR008250">
    <property type="entry name" value="ATPase_P-typ_transduc_dom_A_sf"/>
</dbReference>
<dbReference type="InterPro" id="IPR023299">
    <property type="entry name" value="ATPase_P-typ_cyto_dom_N"/>
</dbReference>
<dbReference type="Pfam" id="PF13246">
    <property type="entry name" value="Cation_ATPase"/>
    <property type="match status" value="1"/>
</dbReference>
<dbReference type="Gene3D" id="3.40.50.1000">
    <property type="entry name" value="HAD superfamily/HAD-like"/>
    <property type="match status" value="1"/>
</dbReference>
<evidence type="ECO:0000256" key="8">
    <source>
        <dbReference type="ARBA" id="ARBA00023136"/>
    </source>
</evidence>
<evidence type="ECO:0000313" key="12">
    <source>
        <dbReference type="Proteomes" id="UP000029443"/>
    </source>
</evidence>
<proteinExistence type="inferred from homology"/>
<keyword evidence="4" id="KW-0547">Nucleotide-binding</keyword>
<dbReference type="SUPFAM" id="SSF56784">
    <property type="entry name" value="HAD-like"/>
    <property type="match status" value="1"/>
</dbReference>
<keyword evidence="3 9" id="KW-0812">Transmembrane</keyword>
<evidence type="ECO:0000256" key="2">
    <source>
        <dbReference type="ARBA" id="ARBA00005675"/>
    </source>
</evidence>
<dbReference type="PRINTS" id="PR00119">
    <property type="entry name" value="CATATPASE"/>
</dbReference>
<feature type="domain" description="Cation-transporting P-type ATPase N-terminal" evidence="10">
    <location>
        <begin position="8"/>
        <end position="81"/>
    </location>
</feature>
<dbReference type="Gene3D" id="1.20.1110.10">
    <property type="entry name" value="Calcium-transporting ATPase, transmembrane domain"/>
    <property type="match status" value="1"/>
</dbReference>
<dbReference type="InterPro" id="IPR006068">
    <property type="entry name" value="ATPase_P-typ_cation-transptr_C"/>
</dbReference>
<dbReference type="InterPro" id="IPR001757">
    <property type="entry name" value="P_typ_ATPase"/>
</dbReference>
<dbReference type="SFLD" id="SFLDG00002">
    <property type="entry name" value="C1.7:_P-type_atpase_like"/>
    <property type="match status" value="1"/>
</dbReference>
<comment type="caution">
    <text evidence="11">The sequence shown here is derived from an EMBL/GenBank/DDBJ whole genome shotgun (WGS) entry which is preliminary data.</text>
</comment>
<dbReference type="InterPro" id="IPR004014">
    <property type="entry name" value="ATPase_P-typ_cation-transptr_N"/>
</dbReference>
<accession>A0ABR4WAW2</accession>
<feature type="transmembrane region" description="Helical" evidence="9">
    <location>
        <begin position="860"/>
        <end position="882"/>
    </location>
</feature>
<sequence length="900" mass="96554">MDASAHPQWHNDSGVAALDALESQAEGLTSEQVAARRGRFGENRLLEQKPRSVWRRLASQFHNVLLYILLAAALLALLLGYYSDATVILLVVVINALVGFVQEGKAEAALRSIQCMLVSHCQVLRDGRPHTLEASELVPGDVVILAAGDRVPADLRLLQVRELHCDEAMLTGESVPVAKQQDSLPGDFPLAERRNMAWMGSLVTTGSAQGVVVATGMATQLGHIGNLVATVSAPVTPLTRALTRFGHQLALLIIVVSGIGLAWGAGIMGLAPGELLRVAVGVVVAAIPEGLPAVVTITLAIGVQRMARNHAVIRKLPAVEVLGSVTVICSDKTGTLTRNEMTTRTFVTAAGQVQLSGEGYAPQGLVESNSPAALEIFARAAQVAMLCNDSHLNQRDGQWVMQGDPTEGALYVLARKAGLTEAFRQQCPRRDELPFAAERLYMATLNEVAGQPMLMVKGAPERLLALCDQQQSGDGAEPLNSDYWQQQLERLAGEGMRVLGLACKVMPSMGRPIGHPDLEQGLVFLGLTGTTDPPRQEAVTAVAQCQQAGIRVKMITGDNPRTASVIAAQLGLRGQRVITGQELSALDDGQLDQVLAEVDVFARTSPADKLRLVERLQAGGQVVAMTGDGVNDAPALQRADIGVAMGGKGTDAARDASAMVLTDDNFATIAAAVREGRTVYDNIVKALLFLLPTGLIEASVLLVAVVLGTPLPITPVQILWVNMITAVTLALALGFEHGEPDLMRRPPRPPSQGLVSPLLLGRLLWVGALGTALVFWQFSRFAETDLDLARNMAVLTLVWIEITYLFACRRLLAPAWSDLSLTRLLPTLMAVLAVLLLQWLFFVVPFMQTLFASRPLSPAFWGQAAAVALLLLLAVEMEKWLIRRLRSRRHQRRASGSPSP</sequence>
<feature type="transmembrane region" description="Helical" evidence="9">
    <location>
        <begin position="278"/>
        <end position="301"/>
    </location>
</feature>
<dbReference type="SUPFAM" id="SSF81653">
    <property type="entry name" value="Calcium ATPase, transduction domain A"/>
    <property type="match status" value="1"/>
</dbReference>